<feature type="domain" description="Piwi" evidence="2">
    <location>
        <begin position="42"/>
        <end position="91"/>
    </location>
</feature>
<dbReference type="EMBL" id="CAQQ02056876">
    <property type="status" value="NOT_ANNOTATED_CDS"/>
    <property type="molecule type" value="Genomic_DNA"/>
</dbReference>
<dbReference type="STRING" id="36166.T1GII4"/>
<feature type="compositionally biased region" description="Low complexity" evidence="1">
    <location>
        <begin position="33"/>
        <end position="46"/>
    </location>
</feature>
<feature type="domain" description="Piwi" evidence="2">
    <location>
        <begin position="115"/>
        <end position="187"/>
    </location>
</feature>
<dbReference type="GO" id="GO:0003676">
    <property type="term" value="F:nucleic acid binding"/>
    <property type="evidence" value="ECO:0007669"/>
    <property type="project" value="InterPro"/>
</dbReference>
<reference evidence="4" key="1">
    <citation type="submission" date="2013-02" db="EMBL/GenBank/DDBJ databases">
        <authorList>
            <person name="Hughes D."/>
        </authorList>
    </citation>
    <scope>NUCLEOTIDE SEQUENCE</scope>
    <source>
        <strain>Durham</strain>
        <strain evidence="4">NC isolate 2 -- Noor lab</strain>
    </source>
</reference>
<dbReference type="PANTHER" id="PTHR22891">
    <property type="entry name" value="EUKARYOTIC TRANSLATION INITIATION FACTOR 2C"/>
    <property type="match status" value="1"/>
</dbReference>
<dbReference type="Proteomes" id="UP000015102">
    <property type="component" value="Unassembled WGS sequence"/>
</dbReference>
<dbReference type="InterPro" id="IPR012337">
    <property type="entry name" value="RNaseH-like_sf"/>
</dbReference>
<dbReference type="AlphaFoldDB" id="T1GII4"/>
<dbReference type="EMBL" id="CAQQ02056875">
    <property type="status" value="NOT_ANNOTATED_CDS"/>
    <property type="molecule type" value="Genomic_DNA"/>
</dbReference>
<name>T1GII4_MEGSC</name>
<dbReference type="EMBL" id="CAQQ02056874">
    <property type="status" value="NOT_ANNOTATED_CDS"/>
    <property type="molecule type" value="Genomic_DNA"/>
</dbReference>
<evidence type="ECO:0000313" key="3">
    <source>
        <dbReference type="EnsemblMetazoa" id="MESCA003263-PA"/>
    </source>
</evidence>
<keyword evidence="4" id="KW-1185">Reference proteome</keyword>
<evidence type="ECO:0000256" key="1">
    <source>
        <dbReference type="SAM" id="MobiDB-lite"/>
    </source>
</evidence>
<dbReference type="Gene3D" id="3.30.420.10">
    <property type="entry name" value="Ribonuclease H-like superfamily/Ribonuclease H"/>
    <property type="match status" value="2"/>
</dbReference>
<sequence length="187" mass="21306">MASNYKGNGNRRRQDNNNRQVSGYTKQQGGGYNNQQQGNGNYNNRNQQVDDIQNLTYNLCHLFPRCNRAVSYPAPAYLAHHAATRGKVFIKNMGNFDNLEDLNRTIIGVKMNKAYKPKVTCIIVQKRNHTRFFPLEDGPSFGKMMNVFPGTVVDKVICHPKMKEFFLGSHESGFGTARPTKYIVIRD</sequence>
<dbReference type="InterPro" id="IPR036397">
    <property type="entry name" value="RNaseH_sf"/>
</dbReference>
<dbReference type="PROSITE" id="PS50822">
    <property type="entry name" value="PIWI"/>
    <property type="match status" value="2"/>
</dbReference>
<dbReference type="SUPFAM" id="SSF53098">
    <property type="entry name" value="Ribonuclease H-like"/>
    <property type="match status" value="2"/>
</dbReference>
<dbReference type="HOGENOM" id="CLU_1451118_0_0_1"/>
<dbReference type="InterPro" id="IPR003165">
    <property type="entry name" value="Piwi"/>
</dbReference>
<proteinExistence type="predicted"/>
<dbReference type="EnsemblMetazoa" id="MESCA003263-RA">
    <property type="protein sequence ID" value="MESCA003263-PA"/>
    <property type="gene ID" value="MESCA003263"/>
</dbReference>
<feature type="region of interest" description="Disordered" evidence="1">
    <location>
        <begin position="1"/>
        <end position="46"/>
    </location>
</feature>
<evidence type="ECO:0000313" key="4">
    <source>
        <dbReference type="Proteomes" id="UP000015102"/>
    </source>
</evidence>
<protein>
    <recommendedName>
        <fullName evidence="2">Piwi domain-containing protein</fullName>
    </recommendedName>
</protein>
<organism evidence="3 4">
    <name type="scientific">Megaselia scalaris</name>
    <name type="common">Humpbacked fly</name>
    <name type="synonym">Phora scalaris</name>
    <dbReference type="NCBI Taxonomy" id="36166"/>
    <lineage>
        <taxon>Eukaryota</taxon>
        <taxon>Metazoa</taxon>
        <taxon>Ecdysozoa</taxon>
        <taxon>Arthropoda</taxon>
        <taxon>Hexapoda</taxon>
        <taxon>Insecta</taxon>
        <taxon>Pterygota</taxon>
        <taxon>Neoptera</taxon>
        <taxon>Endopterygota</taxon>
        <taxon>Diptera</taxon>
        <taxon>Brachycera</taxon>
        <taxon>Muscomorpha</taxon>
        <taxon>Platypezoidea</taxon>
        <taxon>Phoridae</taxon>
        <taxon>Megaseliini</taxon>
        <taxon>Megaselia</taxon>
    </lineage>
</organism>
<reference evidence="3" key="2">
    <citation type="submission" date="2015-06" db="UniProtKB">
        <authorList>
            <consortium name="EnsemblMetazoa"/>
        </authorList>
    </citation>
    <scope>IDENTIFICATION</scope>
</reference>
<accession>T1GII4</accession>
<dbReference type="EMBL" id="CAQQ02056873">
    <property type="status" value="NOT_ANNOTATED_CDS"/>
    <property type="molecule type" value="Genomic_DNA"/>
</dbReference>
<dbReference type="Pfam" id="PF02171">
    <property type="entry name" value="Piwi"/>
    <property type="match status" value="2"/>
</dbReference>
<evidence type="ECO:0000259" key="2">
    <source>
        <dbReference type="PROSITE" id="PS50822"/>
    </source>
</evidence>